<keyword evidence="8" id="KW-0444">Lipid biosynthesis</keyword>
<dbReference type="OrthoDB" id="2887at2759"/>
<evidence type="ECO:0000256" key="6">
    <source>
        <dbReference type="ARBA" id="ARBA00012125"/>
    </source>
</evidence>
<dbReference type="Gene3D" id="3.40.50.720">
    <property type="entry name" value="NAD(P)-binding Rossmann-like Domain"/>
    <property type="match status" value="2"/>
</dbReference>
<evidence type="ECO:0000256" key="1">
    <source>
        <dbReference type="ARBA" id="ARBA00000113"/>
    </source>
</evidence>
<keyword evidence="12" id="KW-0594">Phospholipid biosynthesis</keyword>
<evidence type="ECO:0000256" key="15">
    <source>
        <dbReference type="ARBA" id="ARBA00032949"/>
    </source>
</evidence>
<dbReference type="GO" id="GO:0006021">
    <property type="term" value="P:inositol biosynthetic process"/>
    <property type="evidence" value="ECO:0007669"/>
    <property type="project" value="UniProtKB-UniPathway"/>
</dbReference>
<dbReference type="Pfam" id="PF01658">
    <property type="entry name" value="Inos-1-P_synth"/>
    <property type="match status" value="1"/>
</dbReference>
<comment type="cofactor">
    <cofactor evidence="2">
        <name>NAD(+)</name>
        <dbReference type="ChEBI" id="CHEBI:57540"/>
    </cofactor>
</comment>
<keyword evidence="18" id="KW-1185">Reference proteome</keyword>
<keyword evidence="10" id="KW-0520">NAD</keyword>
<evidence type="ECO:0000256" key="10">
    <source>
        <dbReference type="ARBA" id="ARBA00023027"/>
    </source>
</evidence>
<dbReference type="AlphaFoldDB" id="A0A7I8KEY4"/>
<dbReference type="InterPro" id="IPR002587">
    <property type="entry name" value="Myo-inos-1-P_Synthase"/>
</dbReference>
<comment type="catalytic activity">
    <reaction evidence="1">
        <text>D-glucose 6-phosphate = 1D-myo-inositol 3-phosphate</text>
        <dbReference type="Rhea" id="RHEA:10716"/>
        <dbReference type="ChEBI" id="CHEBI:58401"/>
        <dbReference type="ChEBI" id="CHEBI:61548"/>
        <dbReference type="EC" id="5.5.1.4"/>
    </reaction>
</comment>
<evidence type="ECO:0000256" key="7">
    <source>
        <dbReference type="ARBA" id="ARBA00022490"/>
    </source>
</evidence>
<keyword evidence="7" id="KW-0963">Cytoplasm</keyword>
<evidence type="ECO:0000256" key="12">
    <source>
        <dbReference type="ARBA" id="ARBA00023209"/>
    </source>
</evidence>
<reference evidence="17" key="1">
    <citation type="submission" date="2020-02" db="EMBL/GenBank/DDBJ databases">
        <authorList>
            <person name="Scholz U."/>
            <person name="Mascher M."/>
            <person name="Fiebig A."/>
        </authorList>
    </citation>
    <scope>NUCLEOTIDE SEQUENCE</scope>
</reference>
<evidence type="ECO:0000256" key="11">
    <source>
        <dbReference type="ARBA" id="ARBA00023098"/>
    </source>
</evidence>
<evidence type="ECO:0000256" key="3">
    <source>
        <dbReference type="ARBA" id="ARBA00004496"/>
    </source>
</evidence>
<dbReference type="InterPro" id="IPR013021">
    <property type="entry name" value="Myo-inos-1-P_Synthase_GAPDH"/>
</dbReference>
<evidence type="ECO:0000256" key="2">
    <source>
        <dbReference type="ARBA" id="ARBA00001911"/>
    </source>
</evidence>
<dbReference type="FunFam" id="3.30.360.10:FF:000055">
    <property type="entry name" value="Putative myo-inositol-1-phosphate synthase"/>
    <property type="match status" value="1"/>
</dbReference>
<comment type="similarity">
    <text evidence="5">Belongs to the myo-inositol 1-phosphate synthase family.</text>
</comment>
<dbReference type="Pfam" id="PF07994">
    <property type="entry name" value="NAD_binding_5"/>
    <property type="match status" value="1"/>
</dbReference>
<comment type="subcellular location">
    <subcellularLocation>
        <location evidence="3">Cytoplasm</location>
    </subcellularLocation>
</comment>
<evidence type="ECO:0000256" key="14">
    <source>
        <dbReference type="ARBA" id="ARBA00023264"/>
    </source>
</evidence>
<comment type="pathway">
    <text evidence="4">Polyol metabolism; myo-inositol biosynthesis; myo-inositol from D-glucose 6-phosphate: step 1/2.</text>
</comment>
<sequence length="510" mass="56294">MFIEKFRVESPNVKYGEGEIESVYSYETTELVHEVRDGSYQWVVKPKAVQYQFKTDTRVPKLGVMLVGWGGNNGSTLTAGVIANREGISWVTKEKVQRANYFGSLTQSSSIRVGSFNGEEIYAPFKSLLPMVNPDEVVFGGWDISDMNLADAMGRAKVLDIDLQKQLRPYMESMVPLPGIYNPDFIAANQGSRANNVIKGPKKHQVQRIIDDISEFKEREKVDKVVVLWTANTERYSDVVVGLNDTMENLLAAVERDEAEISPSTLFALACIMEGVPFINGSPQNTFVPGLIEMAIKRNSLIGGDDFKSGQTKMKSVLVDFLVGAGIKPTSIVSYNHLGNNDGMNLSAPQTFRSKEISKSNVVDDMVSSNGILYEPGEHPDHVIVIKYVPYVGDSKRAMDEYTSEIFMGGKSTIILHNTCEDSLLAAPIILDLVLLAELSTRIQLKAEGESKFHSFHPVASILSYLSKAPLVPPGTPVVNALSKQRAMLENILRACVGLAPENNMILEYK</sequence>
<dbReference type="UniPathway" id="UPA00823">
    <property type="reaction ID" value="UER00787"/>
</dbReference>
<organism evidence="17 18">
    <name type="scientific">Spirodela intermedia</name>
    <name type="common">Intermediate duckweed</name>
    <dbReference type="NCBI Taxonomy" id="51605"/>
    <lineage>
        <taxon>Eukaryota</taxon>
        <taxon>Viridiplantae</taxon>
        <taxon>Streptophyta</taxon>
        <taxon>Embryophyta</taxon>
        <taxon>Tracheophyta</taxon>
        <taxon>Spermatophyta</taxon>
        <taxon>Magnoliopsida</taxon>
        <taxon>Liliopsida</taxon>
        <taxon>Araceae</taxon>
        <taxon>Lemnoideae</taxon>
        <taxon>Spirodela</taxon>
    </lineage>
</organism>
<gene>
    <name evidence="17" type="ORF">SI8410_05006447</name>
</gene>
<name>A0A7I8KEY4_SPIIN</name>
<dbReference type="PIRSF" id="PIRSF015578">
    <property type="entry name" value="Myoinos-ppht_syn"/>
    <property type="match status" value="1"/>
</dbReference>
<keyword evidence="13" id="KW-0413">Isomerase</keyword>
<accession>A0A7I8KEY4</accession>
<evidence type="ECO:0000256" key="4">
    <source>
        <dbReference type="ARBA" id="ARBA00005117"/>
    </source>
</evidence>
<dbReference type="PANTHER" id="PTHR11510">
    <property type="entry name" value="MYO-INOSITOL-1 PHOSPHATE SYNTHASE"/>
    <property type="match status" value="1"/>
</dbReference>
<evidence type="ECO:0000256" key="8">
    <source>
        <dbReference type="ARBA" id="ARBA00022516"/>
    </source>
</evidence>
<feature type="domain" description="Myo-inositol-1-phosphate synthase GAPDH-like" evidence="16">
    <location>
        <begin position="310"/>
        <end position="423"/>
    </location>
</feature>
<evidence type="ECO:0000313" key="18">
    <source>
        <dbReference type="Proteomes" id="UP000663760"/>
    </source>
</evidence>
<evidence type="ECO:0000256" key="9">
    <source>
        <dbReference type="ARBA" id="ARBA00022550"/>
    </source>
</evidence>
<keyword evidence="11" id="KW-0443">Lipid metabolism</keyword>
<keyword evidence="9" id="KW-0398">Inositol biosynthesis</keyword>
<dbReference type="SUPFAM" id="SSF51735">
    <property type="entry name" value="NAD(P)-binding Rossmann-fold domains"/>
    <property type="match status" value="1"/>
</dbReference>
<dbReference type="EMBL" id="LR746268">
    <property type="protein sequence ID" value="CAA7395784.1"/>
    <property type="molecule type" value="Genomic_DNA"/>
</dbReference>
<dbReference type="GO" id="GO:0005737">
    <property type="term" value="C:cytoplasm"/>
    <property type="evidence" value="ECO:0007669"/>
    <property type="project" value="UniProtKB-SubCell"/>
</dbReference>
<dbReference type="Proteomes" id="UP000663760">
    <property type="component" value="Chromosome 5"/>
</dbReference>
<dbReference type="SUPFAM" id="SSF55347">
    <property type="entry name" value="Glyceraldehyde-3-phosphate dehydrogenase-like, C-terminal domain"/>
    <property type="match status" value="1"/>
</dbReference>
<dbReference type="EC" id="5.5.1.4" evidence="6"/>
<proteinExistence type="inferred from homology"/>
<dbReference type="FunFam" id="3.40.50.720:FF:000107">
    <property type="entry name" value="inositol-3-phosphate synthase"/>
    <property type="match status" value="1"/>
</dbReference>
<dbReference type="GO" id="GO:0008654">
    <property type="term" value="P:phospholipid biosynthetic process"/>
    <property type="evidence" value="ECO:0007669"/>
    <property type="project" value="UniProtKB-KW"/>
</dbReference>
<evidence type="ECO:0000256" key="5">
    <source>
        <dbReference type="ARBA" id="ARBA00010813"/>
    </source>
</evidence>
<dbReference type="GO" id="GO:0004512">
    <property type="term" value="F:inositol-3-phosphate synthase activity"/>
    <property type="evidence" value="ECO:0007669"/>
    <property type="project" value="UniProtKB-EC"/>
</dbReference>
<dbReference type="InterPro" id="IPR036291">
    <property type="entry name" value="NAD(P)-bd_dom_sf"/>
</dbReference>
<evidence type="ECO:0000313" key="17">
    <source>
        <dbReference type="EMBL" id="CAA7395784.1"/>
    </source>
</evidence>
<evidence type="ECO:0000256" key="13">
    <source>
        <dbReference type="ARBA" id="ARBA00023235"/>
    </source>
</evidence>
<dbReference type="FunFam" id="3.40.50.720:FF:000069">
    <property type="entry name" value="Inositol-3-phosphate synthase 1"/>
    <property type="match status" value="1"/>
</dbReference>
<evidence type="ECO:0000259" key="16">
    <source>
        <dbReference type="Pfam" id="PF01658"/>
    </source>
</evidence>
<keyword evidence="14" id="KW-1208">Phospholipid metabolism</keyword>
<protein>
    <recommendedName>
        <fullName evidence="6">inositol-3-phosphate synthase</fullName>
        <ecNumber evidence="6">5.5.1.4</ecNumber>
    </recommendedName>
    <alternativeName>
        <fullName evidence="15">Myo-inositol 1-phosphate synthase</fullName>
    </alternativeName>
</protein>